<dbReference type="EMBL" id="JAACJP010000040">
    <property type="protein sequence ID" value="KAF5373341.1"/>
    <property type="molecule type" value="Genomic_DNA"/>
</dbReference>
<feature type="compositionally biased region" description="Basic and acidic residues" evidence="7">
    <location>
        <begin position="293"/>
        <end position="302"/>
    </location>
</feature>
<feature type="region of interest" description="Disordered" evidence="7">
    <location>
        <begin position="1553"/>
        <end position="1576"/>
    </location>
</feature>
<dbReference type="PANTHER" id="PTHR43941">
    <property type="entry name" value="STRUCTURAL MAINTENANCE OF CHROMOSOMES PROTEIN 2"/>
    <property type="match status" value="1"/>
</dbReference>
<evidence type="ECO:0000313" key="9">
    <source>
        <dbReference type="EMBL" id="KAF5373341.1"/>
    </source>
</evidence>
<evidence type="ECO:0000256" key="6">
    <source>
        <dbReference type="SAM" id="Coils"/>
    </source>
</evidence>
<feature type="compositionally biased region" description="Basic and acidic residues" evidence="7">
    <location>
        <begin position="1553"/>
        <end position="1571"/>
    </location>
</feature>
<keyword evidence="5" id="KW-0206">Cytoskeleton</keyword>
<feature type="region of interest" description="Disordered" evidence="7">
    <location>
        <begin position="16"/>
        <end position="592"/>
    </location>
</feature>
<feature type="compositionally biased region" description="Basic and acidic residues" evidence="7">
    <location>
        <begin position="213"/>
        <end position="224"/>
    </location>
</feature>
<protein>
    <recommendedName>
        <fullName evidence="8">Pericentrin/AKAP-450 centrosomal targeting domain-containing protein</fullName>
    </recommendedName>
</protein>
<reference evidence="9 10" key="1">
    <citation type="journal article" date="2020" name="ISME J.">
        <title>Uncovering the hidden diversity of litter-decomposition mechanisms in mushroom-forming fungi.</title>
        <authorList>
            <person name="Floudas D."/>
            <person name="Bentzer J."/>
            <person name="Ahren D."/>
            <person name="Johansson T."/>
            <person name="Persson P."/>
            <person name="Tunlid A."/>
        </authorList>
    </citation>
    <scope>NUCLEOTIDE SEQUENCE [LARGE SCALE GENOMIC DNA]</scope>
    <source>
        <strain evidence="9 10">CBS 661.87</strain>
    </source>
</reference>
<dbReference type="Gene3D" id="1.10.287.1490">
    <property type="match status" value="2"/>
</dbReference>
<comment type="subcellular location">
    <subcellularLocation>
        <location evidence="1">Cytoplasm</location>
        <location evidence="1">Cytoskeleton</location>
        <location evidence="1">Microtubule organizing center</location>
    </subcellularLocation>
</comment>
<evidence type="ECO:0000256" key="7">
    <source>
        <dbReference type="SAM" id="MobiDB-lite"/>
    </source>
</evidence>
<feature type="compositionally biased region" description="Polar residues" evidence="7">
    <location>
        <begin position="534"/>
        <end position="548"/>
    </location>
</feature>
<keyword evidence="2" id="KW-0963">Cytoplasm</keyword>
<dbReference type="Pfam" id="PF10495">
    <property type="entry name" value="PACT_coil_coil"/>
    <property type="match status" value="1"/>
</dbReference>
<evidence type="ECO:0000256" key="1">
    <source>
        <dbReference type="ARBA" id="ARBA00004267"/>
    </source>
</evidence>
<dbReference type="GO" id="GO:0005737">
    <property type="term" value="C:cytoplasm"/>
    <property type="evidence" value="ECO:0007669"/>
    <property type="project" value="UniProtKB-ARBA"/>
</dbReference>
<proteinExistence type="predicted"/>
<evidence type="ECO:0000313" key="10">
    <source>
        <dbReference type="Proteomes" id="UP000565441"/>
    </source>
</evidence>
<evidence type="ECO:0000256" key="5">
    <source>
        <dbReference type="ARBA" id="ARBA00023212"/>
    </source>
</evidence>
<evidence type="ECO:0000256" key="4">
    <source>
        <dbReference type="ARBA" id="ARBA00023054"/>
    </source>
</evidence>
<feature type="compositionally biased region" description="Acidic residues" evidence="7">
    <location>
        <begin position="33"/>
        <end position="51"/>
    </location>
</feature>
<feature type="domain" description="Pericentrin/AKAP-450 centrosomal targeting" evidence="8">
    <location>
        <begin position="1635"/>
        <end position="1710"/>
    </location>
</feature>
<feature type="region of interest" description="Disordered" evidence="7">
    <location>
        <begin position="670"/>
        <end position="694"/>
    </location>
</feature>
<feature type="compositionally biased region" description="Basic and acidic residues" evidence="7">
    <location>
        <begin position="442"/>
        <end position="451"/>
    </location>
</feature>
<accession>A0A8H5LXU3</accession>
<feature type="compositionally biased region" description="Low complexity" evidence="7">
    <location>
        <begin position="234"/>
        <end position="256"/>
    </location>
</feature>
<dbReference type="GO" id="GO:0005815">
    <property type="term" value="C:microtubule organizing center"/>
    <property type="evidence" value="ECO:0007669"/>
    <property type="project" value="UniProtKB-SubCell"/>
</dbReference>
<feature type="compositionally biased region" description="Polar residues" evidence="7">
    <location>
        <begin position="177"/>
        <end position="187"/>
    </location>
</feature>
<feature type="compositionally biased region" description="Polar residues" evidence="7">
    <location>
        <begin position="368"/>
        <end position="408"/>
    </location>
</feature>
<gene>
    <name evidence="9" type="ORF">D9615_007388</name>
</gene>
<feature type="compositionally biased region" description="Basic and acidic residues" evidence="7">
    <location>
        <begin position="338"/>
        <end position="354"/>
    </location>
</feature>
<feature type="compositionally biased region" description="Low complexity" evidence="7">
    <location>
        <begin position="58"/>
        <end position="99"/>
    </location>
</feature>
<feature type="region of interest" description="Disordered" evidence="7">
    <location>
        <begin position="1004"/>
        <end position="1026"/>
    </location>
</feature>
<feature type="coiled-coil region" evidence="6">
    <location>
        <begin position="1159"/>
        <end position="1214"/>
    </location>
</feature>
<dbReference type="Proteomes" id="UP000565441">
    <property type="component" value="Unassembled WGS sequence"/>
</dbReference>
<dbReference type="PANTHER" id="PTHR43941:SF1">
    <property type="entry name" value="STRUCTURAL MAINTENANCE OF CHROMOSOMES PROTEIN 2"/>
    <property type="match status" value="1"/>
</dbReference>
<feature type="compositionally biased region" description="Polar residues" evidence="7">
    <location>
        <begin position="495"/>
        <end position="504"/>
    </location>
</feature>
<name>A0A8H5LXU3_9AGAR</name>
<feature type="compositionally biased region" description="Polar residues" evidence="7">
    <location>
        <begin position="257"/>
        <end position="274"/>
    </location>
</feature>
<keyword evidence="10" id="KW-1185">Reference proteome</keyword>
<keyword evidence="3" id="KW-0597">Phosphoprotein</keyword>
<feature type="compositionally biased region" description="Low complexity" evidence="7">
    <location>
        <begin position="549"/>
        <end position="570"/>
    </location>
</feature>
<sequence length="1735" mass="193957">MAAMLETPSRVWRRIEAIEDRDMPSLPSLPGFEDSEDPDHDELSEFDEDLNDISTPMHSTPAPTSAHHTAASTIRPLSSTSSTARFASSIASRSNKSSSQGLASSRGATSKRSHPDSFDISRIPSLPNVSAEPWSGQYMEEDGTDEEPSKDSVPDVYLPPEDDYDYGDGERDVSLTDALQSVSRSSSPPYPTEALENEATPKKYYEYSVSLKSEPKPSPFDKYRNVAMRKTSARTRTPSLTRTTSSRTTSPAHSTPQNTRSFALSDSNQQSLATPGSVPLPRSNTASPIVHASRLEPEHNDSIEYGDSPSAHETGIRSMDITDINISPPHVNNVSHSYSEEHPQEDNSETRTSADEQEQTDSQSEQEPTFSSDGGPSPYAQTHTNSNQLATQSPGHLSNAFSSPAQSVAFTPTPAFPRPRARFNLPAPGDSLETPGPPQTDQHSDESHQEDEHDQEDSEEPLTPNARRRSFLLSVINSTTRPRLKFPTPHPRYNHNLTTPSIAESTPGPGIGIGPRTSLQTAFAGVTPRPPGMNRNTRPSHPLSQTIVPSPGTSESESASAASGSASGSGTRRRESMDQWAPTSRNFSPYDGANDRVSFVSTASSHDLTTHHRVNTSFDPAMGFGAGAGQGVGRFNAGKLNNYLHGLNRRLQEENEALVERLRILEEGKKSGSLSAEATPVESGRRLSGGGQRLSIGGTALGNVAEDVGGEGWGEEKAELEDMLDTLKEEKENLEKELGTERQGRAKDKEGWRKRMAEVEEGVGGIIKDLEGKIEAAEKRAREMEEEGSNQIKEMEKQVVEAEAERDTAMERAEKAERVLESGKELGGELRDANERVGKLMTELRSAQVQIKELEEEVMRSDHKIDDLEKDLREDRDALAHLEEELDHKNDELAAEKARVREIEQEAQRLDEDLHATRVHLAELEEGAESAVERIESLEDDLASANDKIHALTLADDDARDKLEKLEGDAQKAQELARQMDHALEEAERKMLADDDELNDLKGKLASAERERERLREASMTQEPSKSSNLFIDAAATNADIEALENELDEANREIARLNTLLNQSPARKAMEKARDTKVELLEREREELLERNRALRMAMNDINTPSKIINASGISPIHRQVLSMSMRAPKTPGGPLRDMSWLNNTSADPTVSPLIAEISRLQRELDRANDSIDDKLDKLEDAGLGVVGLTKKLEDARAKISMLEDEIARLTRREERRVRCLERTRCQKCHIKVNFSNLAQLDESTLDLSRDDLPTEPPTPATRTSEALRADLQSVNSHLESMKKEWEQERRTLLGEKAVLQDATNRLNAQMKSAKDEMKKVAEGGRAGERAAASVQTELDKAKRVIADLEADLKSERAQLRALTTEQNRVQREKTDILSQLQRTESDIDDVKRQLQKYKKETHELEKELRENANVEQKARLLEGRVSENTQTIDHLRQERSLLAADHKELQRRFSEISEEADRLRAAYGASSTSHDNRRHQLDLHRLEIDDLRRALSDQAEELHKAEQEKRRIASEKNDVARTVAALEVDLMRVKNDAEAFGRDLKLLRAQKEKQEEQHKEELSQLERTRKQTQTQVRILTEQLENQREKTGRAREELKAHVCAADDGQLFAMKFRHKEESKGLIAQIRYLKAKYIREASFRSDLGYQKMHLLVPLAQFEKSEQTIIASIARIGFPVSLPPPGRKPRKLKSVALAVVFLSRATRASLRWREHTVARKQVIDALQEVRRRRVQSS</sequence>
<evidence type="ECO:0000256" key="2">
    <source>
        <dbReference type="ARBA" id="ARBA00022490"/>
    </source>
</evidence>
<keyword evidence="4 6" id="KW-0175">Coiled coil</keyword>
<organism evidence="9 10">
    <name type="scientific">Tricholomella constricta</name>
    <dbReference type="NCBI Taxonomy" id="117010"/>
    <lineage>
        <taxon>Eukaryota</taxon>
        <taxon>Fungi</taxon>
        <taxon>Dikarya</taxon>
        <taxon>Basidiomycota</taxon>
        <taxon>Agaricomycotina</taxon>
        <taxon>Agaricomycetes</taxon>
        <taxon>Agaricomycetidae</taxon>
        <taxon>Agaricales</taxon>
        <taxon>Tricholomatineae</taxon>
        <taxon>Lyophyllaceae</taxon>
        <taxon>Tricholomella</taxon>
    </lineage>
</organism>
<dbReference type="OrthoDB" id="2020852at2759"/>
<evidence type="ECO:0000259" key="8">
    <source>
        <dbReference type="Pfam" id="PF10495"/>
    </source>
</evidence>
<feature type="compositionally biased region" description="Basic and acidic residues" evidence="7">
    <location>
        <begin position="1004"/>
        <end position="1017"/>
    </location>
</feature>
<feature type="compositionally biased region" description="Polar residues" evidence="7">
    <location>
        <begin position="100"/>
        <end position="110"/>
    </location>
</feature>
<comment type="caution">
    <text evidence="9">The sequence shown here is derived from an EMBL/GenBank/DDBJ whole genome shotgun (WGS) entry which is preliminary data.</text>
</comment>
<dbReference type="InterPro" id="IPR019528">
    <property type="entry name" value="PACT_domain"/>
</dbReference>
<evidence type="ECO:0000256" key="3">
    <source>
        <dbReference type="ARBA" id="ARBA00022553"/>
    </source>
</evidence>